<protein>
    <submittedName>
        <fullName evidence="1">Uncharacterized protein</fullName>
    </submittedName>
</protein>
<dbReference type="EMBL" id="MU970087">
    <property type="protein sequence ID" value="KAK9321936.1"/>
    <property type="molecule type" value="Genomic_DNA"/>
</dbReference>
<sequence length="555" mass="62515">MKNIIVGNGNLVGGGIGLSTLKMSAARPLAGFNICCTGVESELRNEILSKSRKMGATHSLDLTSCVTHMIVSSSDTPKYEYAIMKRPDVVFLNSDFVPRLYERWISGDDIDIAKCIKDYGECQIFEGLTISLSNVVEPDRTRYIKAINENGGKYQSTLVSGTKLLVINRPEGQKYKFALQRKIRFVHTMWLEACIKRGAHVNYSYFELDLDNEARRETLEMLPRKANVQLPNDSATKEIFSSRGIRSVSEVRIERPISRVKRTRSDNAWNSIMDEVVPDCMSGVTDSVQSNNVAPFEVVNEDVVDLLAKTSHQHIADVDANSEERLFENMIFFLHGFSKEKVHMSQPFILQRGGRIVHSSAEGPTHVVVPFDLNPNQLPKVPESSILVSNWFLDQSIYYKEPRLPSVCIYSAYHGRTFYSEGAGDFRDKTISISGFSGMDRREVEKFITALGAIYCDTLNEDRDLLVIPGNLYRAISTPISASAAARLSSQKIKYAKLWKVPIVPDEWLLDMSQWHRLMSNLNRSQLLKRPAEEMPNQGPRGVKKIVASESKAQM</sequence>
<keyword evidence="2" id="KW-1185">Reference proteome</keyword>
<proteinExistence type="predicted"/>
<gene>
    <name evidence="1" type="ORF">V1517DRAFT_325078</name>
</gene>
<organism evidence="1 2">
    <name type="scientific">Lipomyces orientalis</name>
    <dbReference type="NCBI Taxonomy" id="1233043"/>
    <lineage>
        <taxon>Eukaryota</taxon>
        <taxon>Fungi</taxon>
        <taxon>Dikarya</taxon>
        <taxon>Ascomycota</taxon>
        <taxon>Saccharomycotina</taxon>
        <taxon>Lipomycetes</taxon>
        <taxon>Lipomycetales</taxon>
        <taxon>Lipomycetaceae</taxon>
        <taxon>Lipomyces</taxon>
    </lineage>
</organism>
<dbReference type="Proteomes" id="UP001489719">
    <property type="component" value="Unassembled WGS sequence"/>
</dbReference>
<reference evidence="2" key="1">
    <citation type="journal article" date="2024" name="Front. Bioeng. Biotechnol.">
        <title>Genome-scale model development and genomic sequencing of the oleaginous clade Lipomyces.</title>
        <authorList>
            <person name="Czajka J.J."/>
            <person name="Han Y."/>
            <person name="Kim J."/>
            <person name="Mondo S.J."/>
            <person name="Hofstad B.A."/>
            <person name="Robles A."/>
            <person name="Haridas S."/>
            <person name="Riley R."/>
            <person name="LaButti K."/>
            <person name="Pangilinan J."/>
            <person name="Andreopoulos W."/>
            <person name="Lipzen A."/>
            <person name="Yan J."/>
            <person name="Wang M."/>
            <person name="Ng V."/>
            <person name="Grigoriev I.V."/>
            <person name="Spatafora J.W."/>
            <person name="Magnuson J.K."/>
            <person name="Baker S.E."/>
            <person name="Pomraning K.R."/>
        </authorList>
    </citation>
    <scope>NUCLEOTIDE SEQUENCE [LARGE SCALE GENOMIC DNA]</scope>
    <source>
        <strain evidence="2">CBS 10300</strain>
    </source>
</reference>
<evidence type="ECO:0000313" key="1">
    <source>
        <dbReference type="EMBL" id="KAK9321936.1"/>
    </source>
</evidence>
<accession>A0ACC3TMG6</accession>
<name>A0ACC3TMG6_9ASCO</name>
<evidence type="ECO:0000313" key="2">
    <source>
        <dbReference type="Proteomes" id="UP001489719"/>
    </source>
</evidence>
<comment type="caution">
    <text evidence="1">The sequence shown here is derived from an EMBL/GenBank/DDBJ whole genome shotgun (WGS) entry which is preliminary data.</text>
</comment>